<dbReference type="HAMAP" id="MF_01371_A">
    <property type="entry name" value="Ribosomal_uL30_A"/>
    <property type="match status" value="1"/>
</dbReference>
<name>A0A2D6M0M8_9ARCH</name>
<dbReference type="Gene3D" id="3.30.1390.20">
    <property type="entry name" value="Ribosomal protein L30, ferredoxin-like fold domain"/>
    <property type="match status" value="1"/>
</dbReference>
<dbReference type="GO" id="GO:0022625">
    <property type="term" value="C:cytosolic large ribosomal subunit"/>
    <property type="evidence" value="ECO:0007669"/>
    <property type="project" value="UniProtKB-UniRule"/>
</dbReference>
<accession>A0A2D6M0M8</accession>
<reference evidence="7" key="1">
    <citation type="submission" date="2017-09" db="EMBL/GenBank/DDBJ databases">
        <title>The Reconstruction of 2,631 Draft Metagenome-Assembled Genomes from the Global Oceans.</title>
        <authorList>
            <person name="Tully B.J."/>
            <person name="Graham E.D."/>
            <person name="Heidelberg J.F."/>
        </authorList>
    </citation>
    <scope>NUCLEOTIDE SEQUENCE [LARGE SCALE GENOMIC DNA]</scope>
</reference>
<evidence type="ECO:0000256" key="4">
    <source>
        <dbReference type="HAMAP-Rule" id="MF_01371"/>
    </source>
</evidence>
<dbReference type="GO" id="GO:0000463">
    <property type="term" value="P:maturation of LSU-rRNA from tricistronic rRNA transcript (SSU-rRNA, 5.8S rRNA, LSU-rRNA)"/>
    <property type="evidence" value="ECO:0007669"/>
    <property type="project" value="TreeGrafter"/>
</dbReference>
<dbReference type="InterPro" id="IPR035808">
    <property type="entry name" value="Ribosomal_uL30_euk_arc"/>
</dbReference>
<gene>
    <name evidence="4" type="primary">rpl30</name>
    <name evidence="6" type="ORF">CL943_01585</name>
</gene>
<comment type="subunit">
    <text evidence="4">Part of the 50S ribosomal subunit.</text>
</comment>
<dbReference type="InterPro" id="IPR036919">
    <property type="entry name" value="Ribo_uL30_ferredoxin-like_sf"/>
</dbReference>
<comment type="caution">
    <text evidence="6">The sequence shown here is derived from an EMBL/GenBank/DDBJ whole genome shotgun (WGS) entry which is preliminary data.</text>
</comment>
<dbReference type="AlphaFoldDB" id="A0A2D6M0M8"/>
<dbReference type="SUPFAM" id="SSF55129">
    <property type="entry name" value="Ribosomal protein L30p/L7e"/>
    <property type="match status" value="1"/>
</dbReference>
<dbReference type="Gene3D" id="1.10.15.30">
    <property type="match status" value="1"/>
</dbReference>
<evidence type="ECO:0000313" key="6">
    <source>
        <dbReference type="EMBL" id="MAG21984.1"/>
    </source>
</evidence>
<evidence type="ECO:0000256" key="3">
    <source>
        <dbReference type="ARBA" id="ARBA00023274"/>
    </source>
</evidence>
<evidence type="ECO:0000256" key="1">
    <source>
        <dbReference type="ARBA" id="ARBA00007594"/>
    </source>
</evidence>
<dbReference type="CDD" id="cd01657">
    <property type="entry name" value="Ribosomal_L7_archeal_euk"/>
    <property type="match status" value="1"/>
</dbReference>
<keyword evidence="3 4" id="KW-0687">Ribonucleoprotein</keyword>
<dbReference type="GO" id="GO:0003735">
    <property type="term" value="F:structural constituent of ribosome"/>
    <property type="evidence" value="ECO:0007669"/>
    <property type="project" value="UniProtKB-UniRule"/>
</dbReference>
<dbReference type="Proteomes" id="UP000226592">
    <property type="component" value="Unassembled WGS sequence"/>
</dbReference>
<feature type="domain" description="Large ribosomal subunit protein uL30-like ferredoxin-like fold" evidence="5">
    <location>
        <begin position="4"/>
        <end position="43"/>
    </location>
</feature>
<protein>
    <recommendedName>
        <fullName evidence="4">Large ribosomal subunit protein uL30</fullName>
    </recommendedName>
</protein>
<dbReference type="NCBIfam" id="NF004711">
    <property type="entry name" value="PRK06049.1"/>
    <property type="match status" value="1"/>
</dbReference>
<dbReference type="Pfam" id="PF00327">
    <property type="entry name" value="Ribosomal_L30"/>
    <property type="match status" value="1"/>
</dbReference>
<organism evidence="6 7">
    <name type="scientific">Candidatus Iainarchaeum sp</name>
    <dbReference type="NCBI Taxonomy" id="3101447"/>
    <lineage>
        <taxon>Archaea</taxon>
        <taxon>Candidatus Iainarchaeota</taxon>
        <taxon>Candidatus Iainarchaeia</taxon>
        <taxon>Candidatus Iainarchaeales</taxon>
        <taxon>Candidatus Iainarchaeaceae</taxon>
        <taxon>Candidatus Iainarchaeum</taxon>
    </lineage>
</organism>
<dbReference type="InterPro" id="IPR039699">
    <property type="entry name" value="Ribosomal_uL30"/>
</dbReference>
<dbReference type="NCBIfam" id="TIGR01309">
    <property type="entry name" value="uL30_arch"/>
    <property type="match status" value="1"/>
</dbReference>
<dbReference type="PANTHER" id="PTHR11524">
    <property type="entry name" value="60S RIBOSOMAL PROTEIN L7"/>
    <property type="match status" value="1"/>
</dbReference>
<dbReference type="GO" id="GO:0006412">
    <property type="term" value="P:translation"/>
    <property type="evidence" value="ECO:0007669"/>
    <property type="project" value="UniProtKB-UniRule"/>
</dbReference>
<dbReference type="GO" id="GO:0003723">
    <property type="term" value="F:RNA binding"/>
    <property type="evidence" value="ECO:0007669"/>
    <property type="project" value="TreeGrafter"/>
</dbReference>
<dbReference type="InterPro" id="IPR016082">
    <property type="entry name" value="Ribosomal_uL30_ferredoxin-like"/>
</dbReference>
<dbReference type="PANTHER" id="PTHR11524:SF16">
    <property type="entry name" value="LARGE RIBOSOMAL SUBUNIT PROTEIN UL30"/>
    <property type="match status" value="1"/>
</dbReference>
<keyword evidence="2 4" id="KW-0689">Ribosomal protein</keyword>
<comment type="similarity">
    <text evidence="1 4">Belongs to the universal ribosomal protein uL30 family.</text>
</comment>
<evidence type="ECO:0000256" key="2">
    <source>
        <dbReference type="ARBA" id="ARBA00022980"/>
    </source>
</evidence>
<sequence>MFAAIRLRGEVDLNPKIKRTLELLRLYKVNHLVLVKESEKKMLEKAQGFLTWGDINEVTLALMLKKRARLTGNKRVDESFLKENKIGSFEELAKSLLDGKTTLEKAGLKPIIRLSPPKKGHKRAGIKKPHHLGGALGYRSDDINALIKKMT</sequence>
<dbReference type="InterPro" id="IPR005997">
    <property type="entry name" value="Ribosomal_uL30_arc"/>
</dbReference>
<dbReference type="EMBL" id="NZBU01000005">
    <property type="protein sequence ID" value="MAG21984.1"/>
    <property type="molecule type" value="Genomic_DNA"/>
</dbReference>
<evidence type="ECO:0000313" key="7">
    <source>
        <dbReference type="Proteomes" id="UP000226592"/>
    </source>
</evidence>
<proteinExistence type="inferred from homology"/>
<evidence type="ECO:0000259" key="5">
    <source>
        <dbReference type="Pfam" id="PF00327"/>
    </source>
</evidence>